<dbReference type="Proteomes" id="UP001055439">
    <property type="component" value="Chromosome 6"/>
</dbReference>
<accession>A0A9E7GDC7</accession>
<proteinExistence type="predicted"/>
<name>A0A9E7GDC7_9LILI</name>
<keyword evidence="3" id="KW-1185">Reference proteome</keyword>
<protein>
    <submittedName>
        <fullName evidence="2">Uncharacterized protein</fullName>
    </submittedName>
</protein>
<sequence length="193" mass="21247">MAVPNPYSDTEAKKTYVTARERAINICRLTTMEFANPDRRLVGKEGSDGSAVGGRTRPWSRGGEASGLAPSTAAEGWVDNGRTGNALVAFVRCFFIDLRQLTIMPSYLANKMNRSGSYGPMESLVYSPGGTRSLVVGPLTKANIGPARHWRKREVLLLDSCVDSHTSVSRRLWSLDLLLLPVPKKDCSNWWMS</sequence>
<feature type="region of interest" description="Disordered" evidence="1">
    <location>
        <begin position="40"/>
        <end position="75"/>
    </location>
</feature>
<evidence type="ECO:0000313" key="2">
    <source>
        <dbReference type="EMBL" id="URE12360.1"/>
    </source>
</evidence>
<dbReference type="EMBL" id="CP097508">
    <property type="protein sequence ID" value="URE12360.1"/>
    <property type="molecule type" value="Genomic_DNA"/>
</dbReference>
<organism evidence="2 3">
    <name type="scientific">Musa troglodytarum</name>
    <name type="common">fe'i banana</name>
    <dbReference type="NCBI Taxonomy" id="320322"/>
    <lineage>
        <taxon>Eukaryota</taxon>
        <taxon>Viridiplantae</taxon>
        <taxon>Streptophyta</taxon>
        <taxon>Embryophyta</taxon>
        <taxon>Tracheophyta</taxon>
        <taxon>Spermatophyta</taxon>
        <taxon>Magnoliopsida</taxon>
        <taxon>Liliopsida</taxon>
        <taxon>Zingiberales</taxon>
        <taxon>Musaceae</taxon>
        <taxon>Musa</taxon>
    </lineage>
</organism>
<dbReference type="AlphaFoldDB" id="A0A9E7GDC7"/>
<gene>
    <name evidence="2" type="ORF">MUK42_37012</name>
</gene>
<evidence type="ECO:0000256" key="1">
    <source>
        <dbReference type="SAM" id="MobiDB-lite"/>
    </source>
</evidence>
<reference evidence="2" key="1">
    <citation type="submission" date="2022-05" db="EMBL/GenBank/DDBJ databases">
        <title>The Musa troglodytarum L. genome provides insights into the mechanism of non-climacteric behaviour and enrichment of carotenoids.</title>
        <authorList>
            <person name="Wang J."/>
        </authorList>
    </citation>
    <scope>NUCLEOTIDE SEQUENCE</scope>
    <source>
        <tissue evidence="2">Leaf</tissue>
    </source>
</reference>
<evidence type="ECO:0000313" key="3">
    <source>
        <dbReference type="Proteomes" id="UP001055439"/>
    </source>
</evidence>